<name>A0A1W2G863_REIFA</name>
<sequence>MIKLCLFVLICCDLCSPVEASKLSIGYQRPESDRFREIFRALKSNHESIYGESVKYLKSIYNWPDKIEVVVSTCGFVNSRYLPNDKLIVICYESLYQKVYDYPEKAKSKEAFERRVFQNVMFTLWHELGHALMDQFGIGQGTDVKQTELLADEFAALSMLWRSDAHWNNILMISALHFKSQSLKNPNKNYKVHASDDFRYEKIIVLLYGFAQKSYSKLKSEVNQLNWLSISAQEYYLERSVFWEQNLREHTRGDFFNN</sequence>
<dbReference type="AlphaFoldDB" id="A0A1W2G863"/>
<evidence type="ECO:0000313" key="1">
    <source>
        <dbReference type="EMBL" id="SMD32857.1"/>
    </source>
</evidence>
<accession>A0A1W2G863</accession>
<keyword evidence="2" id="KW-1185">Reference proteome</keyword>
<dbReference type="Pfam" id="PF14247">
    <property type="entry name" value="DUF4344"/>
    <property type="match status" value="1"/>
</dbReference>
<dbReference type="STRING" id="692418.SAMN04488029_1216"/>
<dbReference type="Proteomes" id="UP000192472">
    <property type="component" value="Unassembled WGS sequence"/>
</dbReference>
<dbReference type="InterPro" id="IPR025644">
    <property type="entry name" value="DUF4344"/>
</dbReference>
<dbReference type="EMBL" id="FWYF01000001">
    <property type="protein sequence ID" value="SMD32857.1"/>
    <property type="molecule type" value="Genomic_DNA"/>
</dbReference>
<gene>
    <name evidence="1" type="ORF">SAMN04488029_1216</name>
</gene>
<proteinExistence type="predicted"/>
<evidence type="ECO:0000313" key="2">
    <source>
        <dbReference type="Proteomes" id="UP000192472"/>
    </source>
</evidence>
<organism evidence="1 2">
    <name type="scientific">Reichenbachiella faecimaris</name>
    <dbReference type="NCBI Taxonomy" id="692418"/>
    <lineage>
        <taxon>Bacteria</taxon>
        <taxon>Pseudomonadati</taxon>
        <taxon>Bacteroidota</taxon>
        <taxon>Cytophagia</taxon>
        <taxon>Cytophagales</taxon>
        <taxon>Reichenbachiellaceae</taxon>
        <taxon>Reichenbachiella</taxon>
    </lineage>
</organism>
<protein>
    <submittedName>
        <fullName evidence="1">Putative metallopeptidase</fullName>
    </submittedName>
</protein>
<reference evidence="1 2" key="1">
    <citation type="submission" date="2017-04" db="EMBL/GenBank/DDBJ databases">
        <authorList>
            <person name="Afonso C.L."/>
            <person name="Miller P.J."/>
            <person name="Scott M.A."/>
            <person name="Spackman E."/>
            <person name="Goraichik I."/>
            <person name="Dimitrov K.M."/>
            <person name="Suarez D.L."/>
            <person name="Swayne D.E."/>
        </authorList>
    </citation>
    <scope>NUCLEOTIDE SEQUENCE [LARGE SCALE GENOMIC DNA]</scope>
    <source>
        <strain evidence="1 2">DSM 26133</strain>
    </source>
</reference>